<protein>
    <recommendedName>
        <fullName evidence="2">Reverse transcriptase domain-containing protein</fullName>
    </recommendedName>
</protein>
<evidence type="ECO:0000256" key="1">
    <source>
        <dbReference type="ARBA" id="ARBA00010879"/>
    </source>
</evidence>
<dbReference type="Proteomes" id="UP001177744">
    <property type="component" value="Unassembled WGS sequence"/>
</dbReference>
<dbReference type="Gene3D" id="3.10.10.10">
    <property type="entry name" value="HIV Type 1 Reverse Transcriptase, subunit A, domain 1"/>
    <property type="match status" value="1"/>
</dbReference>
<dbReference type="InterPro" id="IPR051320">
    <property type="entry name" value="Viral_Replic_Matur_Polypro"/>
</dbReference>
<organism evidence="3 4">
    <name type="scientific">Cnephaeus nilssonii</name>
    <name type="common">Northern bat</name>
    <name type="synonym">Eptesicus nilssonii</name>
    <dbReference type="NCBI Taxonomy" id="3371016"/>
    <lineage>
        <taxon>Eukaryota</taxon>
        <taxon>Metazoa</taxon>
        <taxon>Chordata</taxon>
        <taxon>Craniata</taxon>
        <taxon>Vertebrata</taxon>
        <taxon>Euteleostomi</taxon>
        <taxon>Mammalia</taxon>
        <taxon>Eutheria</taxon>
        <taxon>Laurasiatheria</taxon>
        <taxon>Chiroptera</taxon>
        <taxon>Yangochiroptera</taxon>
        <taxon>Vespertilionidae</taxon>
        <taxon>Cnephaeus</taxon>
    </lineage>
</organism>
<name>A0AA40IAJ0_CNENI</name>
<evidence type="ECO:0000313" key="4">
    <source>
        <dbReference type="Proteomes" id="UP001177744"/>
    </source>
</evidence>
<dbReference type="Gene3D" id="3.30.70.270">
    <property type="match status" value="2"/>
</dbReference>
<proteinExistence type="inferred from homology"/>
<dbReference type="PANTHER" id="PTHR33064:SF38">
    <property type="entry name" value="LRRGT00076-LIKE"/>
    <property type="match status" value="1"/>
</dbReference>
<gene>
    <name evidence="3" type="ORF">QTO34_008083</name>
</gene>
<dbReference type="SUPFAM" id="SSF56672">
    <property type="entry name" value="DNA/RNA polymerases"/>
    <property type="match status" value="1"/>
</dbReference>
<evidence type="ECO:0000259" key="2">
    <source>
        <dbReference type="PROSITE" id="PS50878"/>
    </source>
</evidence>
<keyword evidence="4" id="KW-1185">Reference proteome</keyword>
<reference evidence="3" key="1">
    <citation type="submission" date="2023-06" db="EMBL/GenBank/DDBJ databases">
        <title>Reference genome for the Northern bat (Eptesicus nilssonii), a most northern bat species.</title>
        <authorList>
            <person name="Laine V.N."/>
            <person name="Pulliainen A.T."/>
            <person name="Lilley T.M."/>
        </authorList>
    </citation>
    <scope>NUCLEOTIDE SEQUENCE</scope>
    <source>
        <strain evidence="3">BLF_Eptnil</strain>
        <tissue evidence="3">Kidney</tissue>
    </source>
</reference>
<dbReference type="AlphaFoldDB" id="A0AA40IAJ0"/>
<dbReference type="PROSITE" id="PS50878">
    <property type="entry name" value="RT_POL"/>
    <property type="match status" value="1"/>
</dbReference>
<dbReference type="InterPro" id="IPR000477">
    <property type="entry name" value="RT_dom"/>
</dbReference>
<comment type="similarity">
    <text evidence="1">Belongs to the beta type-B retroviral polymerase family. HERV class-II K(HML-2) pol subfamily.</text>
</comment>
<dbReference type="PANTHER" id="PTHR33064">
    <property type="entry name" value="POL PROTEIN"/>
    <property type="match status" value="1"/>
</dbReference>
<sequence length="315" mass="35244">MILSLAVPTEEEWRLYTAQSKDSPLEPELGKEFPLVWAEGNPLGLAKNHAPVLIDLKPGAQPNTPLLPVKKPGTNDYRLVQDLWAVNEAVITLHLAQPNPYTLLGLIPSEAEWFTCLDLKDALFCLQLAPSSQPLFAFEWENPTTGTKEQFTWTRLPQGFKNSPTLFSGALAADLSKFPGQNMGYVLHQYVDDLLPASSMKTQCWEGTRTLLRLLTETGYRVSKRKAQICQREQQIRDFLGAAGFCRIWIPGFSDLAKPHYEAFEGEEKAPINWGPEQEKAFTTIKTKLTEAPALGLPDVTRDFTLFIQENNGVA</sequence>
<evidence type="ECO:0000313" key="3">
    <source>
        <dbReference type="EMBL" id="KAK1345621.1"/>
    </source>
</evidence>
<dbReference type="InterPro" id="IPR043502">
    <property type="entry name" value="DNA/RNA_pol_sf"/>
</dbReference>
<dbReference type="Pfam" id="PF00078">
    <property type="entry name" value="RVT_1"/>
    <property type="match status" value="1"/>
</dbReference>
<comment type="caution">
    <text evidence="3">The sequence shown here is derived from an EMBL/GenBank/DDBJ whole genome shotgun (WGS) entry which is preliminary data.</text>
</comment>
<feature type="domain" description="Reverse transcriptase" evidence="2">
    <location>
        <begin position="50"/>
        <end position="244"/>
    </location>
</feature>
<dbReference type="EMBL" id="JAULJE010000002">
    <property type="protein sequence ID" value="KAK1345621.1"/>
    <property type="molecule type" value="Genomic_DNA"/>
</dbReference>
<accession>A0AA40IAJ0</accession>
<dbReference type="InterPro" id="IPR043128">
    <property type="entry name" value="Rev_trsase/Diguanyl_cyclase"/>
</dbReference>